<accession>A0A4Y2DPN7</accession>
<proteinExistence type="predicted"/>
<name>A0A4Y2DPN7_ARAVE</name>
<evidence type="ECO:0000313" key="2">
    <source>
        <dbReference type="Proteomes" id="UP000499080"/>
    </source>
</evidence>
<organism evidence="1 2">
    <name type="scientific">Araneus ventricosus</name>
    <name type="common">Orbweaver spider</name>
    <name type="synonym">Epeira ventricosa</name>
    <dbReference type="NCBI Taxonomy" id="182803"/>
    <lineage>
        <taxon>Eukaryota</taxon>
        <taxon>Metazoa</taxon>
        <taxon>Ecdysozoa</taxon>
        <taxon>Arthropoda</taxon>
        <taxon>Chelicerata</taxon>
        <taxon>Arachnida</taxon>
        <taxon>Araneae</taxon>
        <taxon>Araneomorphae</taxon>
        <taxon>Entelegynae</taxon>
        <taxon>Araneoidea</taxon>
        <taxon>Araneidae</taxon>
        <taxon>Araneus</taxon>
    </lineage>
</organism>
<comment type="caution">
    <text evidence="1">The sequence shown here is derived from an EMBL/GenBank/DDBJ whole genome shotgun (WGS) entry which is preliminary data.</text>
</comment>
<protein>
    <submittedName>
        <fullName evidence="1">Uncharacterized protein</fullName>
    </submittedName>
</protein>
<evidence type="ECO:0000313" key="1">
    <source>
        <dbReference type="EMBL" id="GBM18770.1"/>
    </source>
</evidence>
<dbReference type="Proteomes" id="UP000499080">
    <property type="component" value="Unassembled WGS sequence"/>
</dbReference>
<dbReference type="EMBL" id="BGPR01000411">
    <property type="protein sequence ID" value="GBM18770.1"/>
    <property type="molecule type" value="Genomic_DNA"/>
</dbReference>
<sequence>MICNALILWERFDRISASYKHVGTSRWRMISEVGRNLVSLPDCRLPSSVPAGKDRLSAASDTKVSSTSAYQYQLVPDTAKPDINPNLDSLPDCLISSVPTGRDRLSAVSGTKVSGTSVYQYQLVPETAKPGINPTLDSLPDCLISSVPTGRDRLSAV</sequence>
<gene>
    <name evidence="1" type="ORF">AVEN_30182_1</name>
</gene>
<reference evidence="1 2" key="1">
    <citation type="journal article" date="2019" name="Sci. Rep.">
        <title>Orb-weaving spider Araneus ventricosus genome elucidates the spidroin gene catalogue.</title>
        <authorList>
            <person name="Kono N."/>
            <person name="Nakamura H."/>
            <person name="Ohtoshi R."/>
            <person name="Moran D.A.P."/>
            <person name="Shinohara A."/>
            <person name="Yoshida Y."/>
            <person name="Fujiwara M."/>
            <person name="Mori M."/>
            <person name="Tomita M."/>
            <person name="Arakawa K."/>
        </authorList>
    </citation>
    <scope>NUCLEOTIDE SEQUENCE [LARGE SCALE GENOMIC DNA]</scope>
</reference>
<dbReference type="AlphaFoldDB" id="A0A4Y2DPN7"/>
<keyword evidence="2" id="KW-1185">Reference proteome</keyword>